<evidence type="ECO:0008006" key="3">
    <source>
        <dbReference type="Google" id="ProtNLM"/>
    </source>
</evidence>
<protein>
    <recommendedName>
        <fullName evidence="3">Tail protein</fullName>
    </recommendedName>
</protein>
<reference evidence="1 2" key="1">
    <citation type="submission" date="2019-03" db="EMBL/GenBank/DDBJ databases">
        <title>Genomic Encyclopedia of Type Strains, Phase IV (KMG-IV): sequencing the most valuable type-strain genomes for metagenomic binning, comparative biology and taxonomic classification.</title>
        <authorList>
            <person name="Goeker M."/>
        </authorList>
    </citation>
    <scope>NUCLEOTIDE SEQUENCE [LARGE SCALE GENOMIC DNA]</scope>
    <source>
        <strain evidence="1 2">DSM 45934</strain>
    </source>
</reference>
<dbReference type="AlphaFoldDB" id="A0A4R2JDC0"/>
<organism evidence="1 2">
    <name type="scientific">Actinocrispum wychmicini</name>
    <dbReference type="NCBI Taxonomy" id="1213861"/>
    <lineage>
        <taxon>Bacteria</taxon>
        <taxon>Bacillati</taxon>
        <taxon>Actinomycetota</taxon>
        <taxon>Actinomycetes</taxon>
        <taxon>Pseudonocardiales</taxon>
        <taxon>Pseudonocardiaceae</taxon>
        <taxon>Actinocrispum</taxon>
    </lineage>
</organism>
<dbReference type="EMBL" id="SLWS01000006">
    <property type="protein sequence ID" value="TCO56914.1"/>
    <property type="molecule type" value="Genomic_DNA"/>
</dbReference>
<name>A0A4R2JDC0_9PSEU</name>
<comment type="caution">
    <text evidence="1">The sequence shown here is derived from an EMBL/GenBank/DDBJ whole genome shotgun (WGS) entry which is preliminary data.</text>
</comment>
<dbReference type="OrthoDB" id="3894953at2"/>
<proteinExistence type="predicted"/>
<evidence type="ECO:0000313" key="1">
    <source>
        <dbReference type="EMBL" id="TCO56914.1"/>
    </source>
</evidence>
<gene>
    <name evidence="1" type="ORF">EV192_106389</name>
</gene>
<dbReference type="Proteomes" id="UP000295680">
    <property type="component" value="Unassembled WGS sequence"/>
</dbReference>
<dbReference type="RefSeq" id="WP_132120556.1">
    <property type="nucleotide sequence ID" value="NZ_SLWS01000006.1"/>
</dbReference>
<accession>A0A4R2JDC0</accession>
<evidence type="ECO:0000313" key="2">
    <source>
        <dbReference type="Proteomes" id="UP000295680"/>
    </source>
</evidence>
<keyword evidence="2" id="KW-1185">Reference proteome</keyword>
<sequence>MFLDGGDPAEAAITSRERHFHIRIEVDWDKDGRYTHPLSNLSAYVSTVTTDRSLRGSAPEELMLIEGASAAELTLTLAGEYQGLSFTGVFSPYNGLSPFYLKDPIGAEIRYSIGIETATGTVWYQQFIGNIRTITPDRADATVEITALDRVEKLRRPIQLPPWAMSEEHLSYGEIDSQLIRSHWVIDHCLRLCDTSVSPYRPTYREETGLPPDWVEGPQFFLTGNGSYLPTVGWLDNLNADSFPAGTDTMYSPTGLINGNAPPDTARPLAFAGLGMPIGQLYGDGSQQGIIRYWCADRDGIQSYATHYAGFVLNTNGPNARAYRSIAEHNALEIVVGDRIWLVITINTGSVRARVISNGATALVTPWIPIPVDNRPGHLIFVQWDNSGTTGGRIYISASENSNGGLVSYGGPVSNPARDDIKGRITIGQALSLSDVFYASRNYYGAGINRAEAVRGAAYVAVLDQGVNRFSHVPNHQFRDAWDIITDIAAAEYGSVFWDEQGVFRFYNYRTIQAKQASIVRTLTLDDVEGLQVTNSLDSVRNIYTVQARRKRAILTRVFEATDPNEFYVPGRTSKVFRIWSEDVLSPITFLVPRYTTIPDTVVPQWTDGVDLGFVAQWFKQGAWKEDNTMAGGGLDISVYFNALGYLTVRIGNGWDEPARLATNGGQAAFRFNGTRIHDFDTVPMQTRDQASINAYGARNLELTGDWYQDSTTASQMLAMMLRRTSKPIPATDAITIAGDPRLQLADCVQVRDPDGLGETINLQIYGIRREFNNDRGLTDTLTVEMLKPPGVGQWDSRQYGRWDTTFTWS</sequence>